<keyword evidence="6" id="KW-0716">Sensory transduction</keyword>
<protein>
    <recommendedName>
        <fullName evidence="3">histidine kinase</fullName>
        <ecNumber evidence="3">2.7.13.3</ecNumber>
    </recommendedName>
</protein>
<dbReference type="Pfam" id="PF08446">
    <property type="entry name" value="PAS_2"/>
    <property type="match status" value="1"/>
</dbReference>
<dbReference type="InterPro" id="IPR036097">
    <property type="entry name" value="HisK_dim/P_sf"/>
</dbReference>
<dbReference type="Pfam" id="PF02518">
    <property type="entry name" value="HATPase_c"/>
    <property type="match status" value="1"/>
</dbReference>
<name>A0A328ACJ5_9CAUL</name>
<dbReference type="InterPro" id="IPR036890">
    <property type="entry name" value="HATPase_C_sf"/>
</dbReference>
<dbReference type="GO" id="GO:0030295">
    <property type="term" value="F:protein kinase activator activity"/>
    <property type="evidence" value="ECO:0007669"/>
    <property type="project" value="TreeGrafter"/>
</dbReference>
<dbReference type="Proteomes" id="UP000249725">
    <property type="component" value="Unassembled WGS sequence"/>
</dbReference>
<keyword evidence="8 13" id="KW-0418">Kinase</keyword>
<evidence type="ECO:0000256" key="10">
    <source>
        <dbReference type="ARBA" id="ARBA00023170"/>
    </source>
</evidence>
<dbReference type="InterPro" id="IPR035965">
    <property type="entry name" value="PAS-like_dom_sf"/>
</dbReference>
<dbReference type="InterPro" id="IPR043150">
    <property type="entry name" value="Phytochrome_PHY_sf"/>
</dbReference>
<dbReference type="FunFam" id="3.30.565.10:FF:000006">
    <property type="entry name" value="Sensor histidine kinase WalK"/>
    <property type="match status" value="1"/>
</dbReference>
<dbReference type="GO" id="GO:0009584">
    <property type="term" value="P:detection of visible light"/>
    <property type="evidence" value="ECO:0007669"/>
    <property type="project" value="InterPro"/>
</dbReference>
<dbReference type="EC" id="2.7.13.3" evidence="3"/>
<dbReference type="InterPro" id="IPR001294">
    <property type="entry name" value="Phytochrome"/>
</dbReference>
<dbReference type="RefSeq" id="WP_111514758.1">
    <property type="nucleotide sequence ID" value="NZ_QFYR01000002.1"/>
</dbReference>
<feature type="domain" description="Phytochrome chromophore attachment site" evidence="11">
    <location>
        <begin position="145"/>
        <end position="303"/>
    </location>
</feature>
<dbReference type="SMART" id="SM00065">
    <property type="entry name" value="GAF"/>
    <property type="match status" value="1"/>
</dbReference>
<dbReference type="PROSITE" id="PS50109">
    <property type="entry name" value="HIS_KIN"/>
    <property type="match status" value="1"/>
</dbReference>
<dbReference type="PANTHER" id="PTHR42878:SF15">
    <property type="entry name" value="BACTERIOPHYTOCHROME"/>
    <property type="match status" value="1"/>
</dbReference>
<comment type="catalytic activity">
    <reaction evidence="1">
        <text>ATP + protein L-histidine = ADP + protein N-phospho-L-histidine.</text>
        <dbReference type="EC" id="2.7.13.3"/>
    </reaction>
</comment>
<dbReference type="SUPFAM" id="SSF55785">
    <property type="entry name" value="PYP-like sensor domain (PAS domain)"/>
    <property type="match status" value="1"/>
</dbReference>
<dbReference type="PRINTS" id="PR01033">
    <property type="entry name" value="PHYTOCHROME"/>
</dbReference>
<dbReference type="InterPro" id="IPR005467">
    <property type="entry name" value="His_kinase_dom"/>
</dbReference>
<keyword evidence="7" id="KW-0808">Transferase</keyword>
<gene>
    <name evidence="13" type="ORF">DJ018_09665</name>
</gene>
<feature type="domain" description="Histidine kinase" evidence="12">
    <location>
        <begin position="525"/>
        <end position="738"/>
    </location>
</feature>
<dbReference type="InterPro" id="IPR013515">
    <property type="entry name" value="Phytochrome_cen-reg"/>
</dbReference>
<evidence type="ECO:0000259" key="11">
    <source>
        <dbReference type="PROSITE" id="PS50046"/>
    </source>
</evidence>
<dbReference type="OrthoDB" id="7333841at2"/>
<dbReference type="SMART" id="SM00387">
    <property type="entry name" value="HATPase_c"/>
    <property type="match status" value="1"/>
</dbReference>
<evidence type="ECO:0000256" key="4">
    <source>
        <dbReference type="ARBA" id="ARBA00022543"/>
    </source>
</evidence>
<dbReference type="SUPFAM" id="SSF55781">
    <property type="entry name" value="GAF domain-like"/>
    <property type="match status" value="2"/>
</dbReference>
<keyword evidence="5" id="KW-0597">Phosphoprotein</keyword>
<evidence type="ECO:0000256" key="5">
    <source>
        <dbReference type="ARBA" id="ARBA00022553"/>
    </source>
</evidence>
<dbReference type="GO" id="GO:0007234">
    <property type="term" value="P:osmosensory signaling via phosphorelay pathway"/>
    <property type="evidence" value="ECO:0007669"/>
    <property type="project" value="TreeGrafter"/>
</dbReference>
<dbReference type="PROSITE" id="PS50046">
    <property type="entry name" value="PHYTOCHROME_2"/>
    <property type="match status" value="1"/>
</dbReference>
<proteinExistence type="inferred from homology"/>
<dbReference type="Gene3D" id="1.10.287.130">
    <property type="match status" value="1"/>
</dbReference>
<reference evidence="14" key="1">
    <citation type="submission" date="2018-05" db="EMBL/GenBank/DDBJ databases">
        <authorList>
            <person name="Li X."/>
        </authorList>
    </citation>
    <scope>NUCLEOTIDE SEQUENCE [LARGE SCALE GENOMIC DNA]</scope>
    <source>
        <strain evidence="14">YIM 73061</strain>
    </source>
</reference>
<evidence type="ECO:0000256" key="3">
    <source>
        <dbReference type="ARBA" id="ARBA00012438"/>
    </source>
</evidence>
<dbReference type="Gene3D" id="3.30.450.20">
    <property type="entry name" value="PAS domain"/>
    <property type="match status" value="1"/>
</dbReference>
<dbReference type="SUPFAM" id="SSF55874">
    <property type="entry name" value="ATPase domain of HSP90 chaperone/DNA topoisomerase II/histidine kinase"/>
    <property type="match status" value="1"/>
</dbReference>
<dbReference type="CDD" id="cd00082">
    <property type="entry name" value="HisKA"/>
    <property type="match status" value="1"/>
</dbReference>
<keyword evidence="10" id="KW-0675">Receptor</keyword>
<dbReference type="InterPro" id="IPR050351">
    <property type="entry name" value="BphY/WalK/GraS-like"/>
</dbReference>
<evidence type="ECO:0000259" key="12">
    <source>
        <dbReference type="PROSITE" id="PS50109"/>
    </source>
</evidence>
<dbReference type="InterPro" id="IPR016132">
    <property type="entry name" value="Phyto_chromo_attachment"/>
</dbReference>
<comment type="similarity">
    <text evidence="2">In the N-terminal section; belongs to the phytochrome family.</text>
</comment>
<evidence type="ECO:0000256" key="7">
    <source>
        <dbReference type="ARBA" id="ARBA00022679"/>
    </source>
</evidence>
<keyword evidence="14" id="KW-1185">Reference proteome</keyword>
<dbReference type="InterPro" id="IPR003018">
    <property type="entry name" value="GAF"/>
</dbReference>
<dbReference type="Pfam" id="PF00360">
    <property type="entry name" value="PHY"/>
    <property type="match status" value="1"/>
</dbReference>
<organism evidence="13 14">
    <name type="scientific">Phenylobacterium deserti</name>
    <dbReference type="NCBI Taxonomy" id="1914756"/>
    <lineage>
        <taxon>Bacteria</taxon>
        <taxon>Pseudomonadati</taxon>
        <taxon>Pseudomonadota</taxon>
        <taxon>Alphaproteobacteria</taxon>
        <taxon>Caulobacterales</taxon>
        <taxon>Caulobacteraceae</taxon>
        <taxon>Phenylobacterium</taxon>
    </lineage>
</organism>
<evidence type="ECO:0000256" key="2">
    <source>
        <dbReference type="ARBA" id="ARBA00006402"/>
    </source>
</evidence>
<dbReference type="InterPro" id="IPR003594">
    <property type="entry name" value="HATPase_dom"/>
</dbReference>
<evidence type="ECO:0000256" key="9">
    <source>
        <dbReference type="ARBA" id="ARBA00022991"/>
    </source>
</evidence>
<keyword evidence="4" id="KW-0600">Photoreceptor protein</keyword>
<keyword evidence="9" id="KW-0157">Chromophore</keyword>
<dbReference type="Pfam" id="PF01590">
    <property type="entry name" value="GAF"/>
    <property type="match status" value="1"/>
</dbReference>
<accession>A0A328ACJ5</accession>
<evidence type="ECO:0000256" key="1">
    <source>
        <dbReference type="ARBA" id="ARBA00000085"/>
    </source>
</evidence>
<evidence type="ECO:0000313" key="14">
    <source>
        <dbReference type="Proteomes" id="UP000249725"/>
    </source>
</evidence>
<dbReference type="Gene3D" id="3.30.565.10">
    <property type="entry name" value="Histidine kinase-like ATPase, C-terminal domain"/>
    <property type="match status" value="1"/>
</dbReference>
<evidence type="ECO:0000313" key="13">
    <source>
        <dbReference type="EMBL" id="RAK52472.1"/>
    </source>
</evidence>
<dbReference type="InterPro" id="IPR003661">
    <property type="entry name" value="HisK_dim/P_dom"/>
</dbReference>
<dbReference type="PANTHER" id="PTHR42878">
    <property type="entry name" value="TWO-COMPONENT HISTIDINE KINASE"/>
    <property type="match status" value="1"/>
</dbReference>
<dbReference type="EMBL" id="QFYR01000002">
    <property type="protein sequence ID" value="RAK52472.1"/>
    <property type="molecule type" value="Genomic_DNA"/>
</dbReference>
<dbReference type="GO" id="GO:0000155">
    <property type="term" value="F:phosphorelay sensor kinase activity"/>
    <property type="evidence" value="ECO:0007669"/>
    <property type="project" value="InterPro"/>
</dbReference>
<dbReference type="Gene3D" id="3.30.450.40">
    <property type="match status" value="1"/>
</dbReference>
<dbReference type="InterPro" id="IPR013654">
    <property type="entry name" value="PAS_2"/>
</dbReference>
<evidence type="ECO:0000256" key="8">
    <source>
        <dbReference type="ARBA" id="ARBA00022777"/>
    </source>
</evidence>
<dbReference type="InterPro" id="IPR029016">
    <property type="entry name" value="GAF-like_dom_sf"/>
</dbReference>
<dbReference type="SUPFAM" id="SSF47384">
    <property type="entry name" value="Homodimeric domain of signal transducing histidine kinase"/>
    <property type="match status" value="1"/>
</dbReference>
<dbReference type="Pfam" id="PF00512">
    <property type="entry name" value="HisKA"/>
    <property type="match status" value="1"/>
</dbReference>
<dbReference type="AlphaFoldDB" id="A0A328ACJ5"/>
<dbReference type="GO" id="GO:0006355">
    <property type="term" value="P:regulation of DNA-templated transcription"/>
    <property type="evidence" value="ECO:0007669"/>
    <property type="project" value="InterPro"/>
</dbReference>
<sequence length="748" mass="82452">MNDVSLTPTAQLDLDSCAAEPIRIPGAIQPHGALLVVRPKDFVCLNFSANLLQVAGFELKPGDRLSDVAEARQLTAELRRWLDGEHPAFLRTVTVGEFVLQVFGHVTEQGVVLEFEDPPHSEAETLEGLYPRLREFLDDIARAEDLQAIADAAVREVRALTGFNRTLLYSFDEAGDGTVLAEDTDGVLPSYRGLRFPASDIPAQARELYRLNRIRLIASADYEPVPVLPAISPTDGKPLDLSLAALRSVSPIHLEYMRNMGTGSSMSISILVEGRLWGLISGHSREPRQVNPQVRTACDILGQVLSLQVEARERADAAAERLSLKQVETDLLARLALSTSFQRALADNSEIWLELTHAAGAAVITEEGVLSTGDTPEPAEITAIAHQLFQRGDDHFATDSLAQTWPDAAGYAATACGLLAVSISQIHPDYIMWFRPEVIRTVEWGGDPNKPMEPKADRLSPRTSFELWKEQVRLHSLPWRDAEVESARGFRNAIQNLVLKRAEERAELTGRLERINKELESFSYSISHDLRAPFRHIVGYAELLSEREKDLDAKSRHYVQSISEAAVAAGRLVDDLLNFSQMGRASLHLGKIDISKLVSEIRRSLEPDVAGRKIEWRIGELPEAWGDGPMVRQALLNLIQNAVKYTGPRELAVITVEGEDRGESVAYTVSDNGVGFDRTYVGKLFGVFQRLHRAEDFEGTGIGLALAKRIVERHGGTIAADGVLGQGATFTFTLPKRQVALRGETTRG</sequence>
<evidence type="ECO:0000256" key="6">
    <source>
        <dbReference type="ARBA" id="ARBA00022606"/>
    </source>
</evidence>
<dbReference type="SMART" id="SM00388">
    <property type="entry name" value="HisKA"/>
    <property type="match status" value="1"/>
</dbReference>
<comment type="caution">
    <text evidence="13">The sequence shown here is derived from an EMBL/GenBank/DDBJ whole genome shotgun (WGS) entry which is preliminary data.</text>
</comment>
<dbReference type="GO" id="GO:0000156">
    <property type="term" value="F:phosphorelay response regulator activity"/>
    <property type="evidence" value="ECO:0007669"/>
    <property type="project" value="TreeGrafter"/>
</dbReference>
<dbReference type="Gene3D" id="3.30.450.270">
    <property type="match status" value="1"/>
</dbReference>
<dbReference type="GO" id="GO:0009881">
    <property type="term" value="F:photoreceptor activity"/>
    <property type="evidence" value="ECO:0007669"/>
    <property type="project" value="UniProtKB-KW"/>
</dbReference>